<accession>A0AAV5U3B0</accession>
<evidence type="ECO:0000256" key="3">
    <source>
        <dbReference type="ARBA" id="ARBA00022448"/>
    </source>
</evidence>
<dbReference type="AlphaFoldDB" id="A0AAV5U3B0"/>
<sequence length="222" mass="24631">MGLGEVLRDFANWSTVGGVPHIANAKTWLVRLFWTVVVLCMGGIFGYQLYTMIARFLQFPADISTVISIEQQTFPAVTICNLNPYKKKNVGNGDSLTPFDISLNTFMAYYTTVLDGTATVDTYGILGTETTWDRDTRARDVVNMIAASYTPEIIEDSLYLFDEIVADCTFNGVSCAEPDFTPFIDPSYGRCFTYNNDLKSNLTVSRAGKTFGLNLLITVHVS</sequence>
<evidence type="ECO:0000256" key="2">
    <source>
        <dbReference type="ARBA" id="ARBA00007193"/>
    </source>
</evidence>
<organism evidence="15 16">
    <name type="scientific">Pristionchus entomophagus</name>
    <dbReference type="NCBI Taxonomy" id="358040"/>
    <lineage>
        <taxon>Eukaryota</taxon>
        <taxon>Metazoa</taxon>
        <taxon>Ecdysozoa</taxon>
        <taxon>Nematoda</taxon>
        <taxon>Chromadorea</taxon>
        <taxon>Rhabditida</taxon>
        <taxon>Rhabditina</taxon>
        <taxon>Diplogasteromorpha</taxon>
        <taxon>Diplogasteroidea</taxon>
        <taxon>Neodiplogasteridae</taxon>
        <taxon>Pristionchus</taxon>
    </lineage>
</organism>
<keyword evidence="10" id="KW-0325">Glycoprotein</keyword>
<evidence type="ECO:0000256" key="11">
    <source>
        <dbReference type="ARBA" id="ARBA00023201"/>
    </source>
</evidence>
<evidence type="ECO:0000256" key="13">
    <source>
        <dbReference type="RuleBase" id="RU000679"/>
    </source>
</evidence>
<gene>
    <name evidence="15" type="ORF">PENTCL1PPCAC_23056</name>
</gene>
<keyword evidence="8 13" id="KW-0406">Ion transport</keyword>
<evidence type="ECO:0000256" key="1">
    <source>
        <dbReference type="ARBA" id="ARBA00004141"/>
    </source>
</evidence>
<dbReference type="PRINTS" id="PR01078">
    <property type="entry name" value="AMINACHANNEL"/>
</dbReference>
<reference evidence="15" key="1">
    <citation type="submission" date="2023-10" db="EMBL/GenBank/DDBJ databases">
        <title>Genome assembly of Pristionchus species.</title>
        <authorList>
            <person name="Yoshida K."/>
            <person name="Sommer R.J."/>
        </authorList>
    </citation>
    <scope>NUCLEOTIDE SEQUENCE</scope>
    <source>
        <strain evidence="15">RS0144</strain>
    </source>
</reference>
<dbReference type="GO" id="GO:0005886">
    <property type="term" value="C:plasma membrane"/>
    <property type="evidence" value="ECO:0007669"/>
    <property type="project" value="TreeGrafter"/>
</dbReference>
<evidence type="ECO:0000256" key="14">
    <source>
        <dbReference type="SAM" id="Phobius"/>
    </source>
</evidence>
<evidence type="ECO:0000256" key="6">
    <source>
        <dbReference type="ARBA" id="ARBA00022989"/>
    </source>
</evidence>
<feature type="transmembrane region" description="Helical" evidence="14">
    <location>
        <begin position="28"/>
        <end position="50"/>
    </location>
</feature>
<evidence type="ECO:0000313" key="15">
    <source>
        <dbReference type="EMBL" id="GMT00882.1"/>
    </source>
</evidence>
<dbReference type="EMBL" id="BTSX01000005">
    <property type="protein sequence ID" value="GMT00882.1"/>
    <property type="molecule type" value="Genomic_DNA"/>
</dbReference>
<keyword evidence="3 13" id="KW-0813">Transport</keyword>
<protein>
    <recommendedName>
        <fullName evidence="17">Ion channel</fullName>
    </recommendedName>
</protein>
<dbReference type="Proteomes" id="UP001432027">
    <property type="component" value="Unassembled WGS sequence"/>
</dbReference>
<dbReference type="PANTHER" id="PTHR11690:SF269">
    <property type="entry name" value="DEGENERIN-LIKE PROTEIN ASIC-2"/>
    <property type="match status" value="1"/>
</dbReference>
<comment type="caution">
    <text evidence="15">The sequence shown here is derived from an EMBL/GenBank/DDBJ whole genome shotgun (WGS) entry which is preliminary data.</text>
</comment>
<evidence type="ECO:0000256" key="12">
    <source>
        <dbReference type="ARBA" id="ARBA00023303"/>
    </source>
</evidence>
<keyword evidence="4 13" id="KW-0894">Sodium channel</keyword>
<evidence type="ECO:0000256" key="10">
    <source>
        <dbReference type="ARBA" id="ARBA00023180"/>
    </source>
</evidence>
<evidence type="ECO:0000256" key="5">
    <source>
        <dbReference type="ARBA" id="ARBA00022692"/>
    </source>
</evidence>
<feature type="non-terminal residue" evidence="15">
    <location>
        <position position="222"/>
    </location>
</feature>
<dbReference type="InterPro" id="IPR001873">
    <property type="entry name" value="ENaC"/>
</dbReference>
<evidence type="ECO:0000256" key="7">
    <source>
        <dbReference type="ARBA" id="ARBA00023053"/>
    </source>
</evidence>
<dbReference type="PANTHER" id="PTHR11690">
    <property type="entry name" value="AMILORIDE-SENSITIVE SODIUM CHANNEL-RELATED"/>
    <property type="match status" value="1"/>
</dbReference>
<keyword evidence="12 13" id="KW-0407">Ion channel</keyword>
<keyword evidence="5 13" id="KW-0812">Transmembrane</keyword>
<comment type="subcellular location">
    <subcellularLocation>
        <location evidence="1">Membrane</location>
        <topology evidence="1">Multi-pass membrane protein</topology>
    </subcellularLocation>
</comment>
<dbReference type="Pfam" id="PF00858">
    <property type="entry name" value="ASC"/>
    <property type="match status" value="1"/>
</dbReference>
<dbReference type="Gene3D" id="2.60.470.10">
    <property type="entry name" value="Acid-sensing ion channels like domains"/>
    <property type="match status" value="1"/>
</dbReference>
<evidence type="ECO:0000256" key="9">
    <source>
        <dbReference type="ARBA" id="ARBA00023136"/>
    </source>
</evidence>
<keyword evidence="16" id="KW-1185">Reference proteome</keyword>
<name>A0AAV5U3B0_9BILA</name>
<comment type="similarity">
    <text evidence="2 13">Belongs to the amiloride-sensitive sodium channel (TC 1.A.6) family.</text>
</comment>
<evidence type="ECO:0000256" key="8">
    <source>
        <dbReference type="ARBA" id="ARBA00023065"/>
    </source>
</evidence>
<proteinExistence type="inferred from homology"/>
<keyword evidence="6 14" id="KW-1133">Transmembrane helix</keyword>
<dbReference type="GO" id="GO:0015280">
    <property type="term" value="F:ligand-gated sodium channel activity"/>
    <property type="evidence" value="ECO:0007669"/>
    <property type="project" value="TreeGrafter"/>
</dbReference>
<keyword evidence="9 14" id="KW-0472">Membrane</keyword>
<evidence type="ECO:0000256" key="4">
    <source>
        <dbReference type="ARBA" id="ARBA00022461"/>
    </source>
</evidence>
<keyword evidence="11 13" id="KW-0739">Sodium transport</keyword>
<keyword evidence="7" id="KW-0915">Sodium</keyword>
<evidence type="ECO:0008006" key="17">
    <source>
        <dbReference type="Google" id="ProtNLM"/>
    </source>
</evidence>
<evidence type="ECO:0000313" key="16">
    <source>
        <dbReference type="Proteomes" id="UP001432027"/>
    </source>
</evidence>